<dbReference type="AlphaFoldDB" id="A0A0A9FKZ1"/>
<dbReference type="EMBL" id="GBRH01184889">
    <property type="protein sequence ID" value="JAE13007.1"/>
    <property type="molecule type" value="Transcribed_RNA"/>
</dbReference>
<sequence>MLHMYSKILRCMHSFKAMQKQGTQISRVPGCLEVRPKKDAGSC</sequence>
<name>A0A0A9FKZ1_ARUDO</name>
<reference evidence="1" key="1">
    <citation type="submission" date="2014-09" db="EMBL/GenBank/DDBJ databases">
        <authorList>
            <person name="Magalhaes I.L.F."/>
            <person name="Oliveira U."/>
            <person name="Santos F.R."/>
            <person name="Vidigal T.H.D.A."/>
            <person name="Brescovit A.D."/>
            <person name="Santos A.J."/>
        </authorList>
    </citation>
    <scope>NUCLEOTIDE SEQUENCE</scope>
    <source>
        <tissue evidence="1">Shoot tissue taken approximately 20 cm above the soil surface</tissue>
    </source>
</reference>
<protein>
    <submittedName>
        <fullName evidence="1">Uncharacterized protein</fullName>
    </submittedName>
</protein>
<accession>A0A0A9FKZ1</accession>
<reference evidence="1" key="2">
    <citation type="journal article" date="2015" name="Data Brief">
        <title>Shoot transcriptome of the giant reed, Arundo donax.</title>
        <authorList>
            <person name="Barrero R.A."/>
            <person name="Guerrero F.D."/>
            <person name="Moolhuijzen P."/>
            <person name="Goolsby J.A."/>
            <person name="Tidwell J."/>
            <person name="Bellgard S.E."/>
            <person name="Bellgard M.I."/>
        </authorList>
    </citation>
    <scope>NUCLEOTIDE SEQUENCE</scope>
    <source>
        <tissue evidence="1">Shoot tissue taken approximately 20 cm above the soil surface</tissue>
    </source>
</reference>
<proteinExistence type="predicted"/>
<evidence type="ECO:0000313" key="1">
    <source>
        <dbReference type="EMBL" id="JAE13007.1"/>
    </source>
</evidence>
<organism evidence="1">
    <name type="scientific">Arundo donax</name>
    <name type="common">Giant reed</name>
    <name type="synonym">Donax arundinaceus</name>
    <dbReference type="NCBI Taxonomy" id="35708"/>
    <lineage>
        <taxon>Eukaryota</taxon>
        <taxon>Viridiplantae</taxon>
        <taxon>Streptophyta</taxon>
        <taxon>Embryophyta</taxon>
        <taxon>Tracheophyta</taxon>
        <taxon>Spermatophyta</taxon>
        <taxon>Magnoliopsida</taxon>
        <taxon>Liliopsida</taxon>
        <taxon>Poales</taxon>
        <taxon>Poaceae</taxon>
        <taxon>PACMAD clade</taxon>
        <taxon>Arundinoideae</taxon>
        <taxon>Arundineae</taxon>
        <taxon>Arundo</taxon>
    </lineage>
</organism>